<reference evidence="10 11" key="1">
    <citation type="journal article" date="2015" name="Plant Cell">
        <title>Oil accumulation by the oleaginous diatom Fistulifera solaris as revealed by the genome and transcriptome.</title>
        <authorList>
            <person name="Tanaka T."/>
            <person name="Maeda Y."/>
            <person name="Veluchamy A."/>
            <person name="Tanaka M."/>
            <person name="Abida H."/>
            <person name="Marechal E."/>
            <person name="Bowler C."/>
            <person name="Muto M."/>
            <person name="Sunaga Y."/>
            <person name="Tanaka M."/>
            <person name="Yoshino T."/>
            <person name="Taniguchi T."/>
            <person name="Fukuda Y."/>
            <person name="Nemoto M."/>
            <person name="Matsumoto M."/>
            <person name="Wong P.S."/>
            <person name="Aburatani S."/>
            <person name="Fujibuchi W."/>
        </authorList>
    </citation>
    <scope>NUCLEOTIDE SEQUENCE [LARGE SCALE GENOMIC DNA]</scope>
    <source>
        <strain evidence="10 11">JPCC DA0580</strain>
    </source>
</reference>
<dbReference type="InterPro" id="IPR050568">
    <property type="entry name" value="Transcr_DNA_Rep_Reg"/>
</dbReference>
<dbReference type="Proteomes" id="UP000198406">
    <property type="component" value="Unassembled WGS sequence"/>
</dbReference>
<dbReference type="PANTHER" id="PTHR10252">
    <property type="entry name" value="HISTONE-LIKE TRANSCRIPTION FACTOR CCAAT-RELATED"/>
    <property type="match status" value="1"/>
</dbReference>
<evidence type="ECO:0000256" key="2">
    <source>
        <dbReference type="ARBA" id="ARBA00023015"/>
    </source>
</evidence>
<dbReference type="GO" id="GO:0000978">
    <property type="term" value="F:RNA polymerase II cis-regulatory region sequence-specific DNA binding"/>
    <property type="evidence" value="ECO:0007669"/>
    <property type="project" value="TreeGrafter"/>
</dbReference>
<dbReference type="AlphaFoldDB" id="A0A1Z5JD99"/>
<feature type="domain" description="Core Histone H2A/H2B/H3" evidence="9">
    <location>
        <begin position="49"/>
        <end position="133"/>
    </location>
</feature>
<dbReference type="GO" id="GO:0000981">
    <property type="term" value="F:DNA-binding transcription factor activity, RNA polymerase II-specific"/>
    <property type="evidence" value="ECO:0007669"/>
    <property type="project" value="TreeGrafter"/>
</dbReference>
<evidence type="ECO:0000259" key="9">
    <source>
        <dbReference type="Pfam" id="PF00125"/>
    </source>
</evidence>
<sequence>MNENDENSVASQIENEVTLDDVWNTAVREINQIDPKTENWKNLSLPLARIKKIMKSEDFIAQELERERHRQANPGAPSERDRQKMKFMISQEAPVLVTKACELMIKELTIRAWQHTERSRRRTLQRADIHAAVGEDETFDFLIDIVPRGMTSTAPVYEGNQQVGETQNINNMAPVPQELAQDPSNQFGTLLQQMQQGVDGRQLQHNSDTQQNSSTSTSWNDTGL</sequence>
<keyword evidence="5" id="KW-0804">Transcription</keyword>
<keyword evidence="3" id="KW-0238">DNA-binding</keyword>
<dbReference type="SUPFAM" id="SSF47113">
    <property type="entry name" value="Histone-fold"/>
    <property type="match status" value="1"/>
</dbReference>
<evidence type="ECO:0000256" key="8">
    <source>
        <dbReference type="SAM" id="MobiDB-lite"/>
    </source>
</evidence>
<dbReference type="CDD" id="cd22908">
    <property type="entry name" value="HFD_NFYC-like"/>
    <property type="match status" value="1"/>
</dbReference>
<evidence type="ECO:0000256" key="1">
    <source>
        <dbReference type="ARBA" id="ARBA00004123"/>
    </source>
</evidence>
<name>A0A1Z5JD99_FISSO</name>
<dbReference type="InterPro" id="IPR007125">
    <property type="entry name" value="H2A/H2B/H3"/>
</dbReference>
<evidence type="ECO:0000256" key="7">
    <source>
        <dbReference type="ARBA" id="ARBA00038129"/>
    </source>
</evidence>
<dbReference type="Gene3D" id="1.10.20.10">
    <property type="entry name" value="Histone, subunit A"/>
    <property type="match status" value="1"/>
</dbReference>
<evidence type="ECO:0000313" key="11">
    <source>
        <dbReference type="Proteomes" id="UP000198406"/>
    </source>
</evidence>
<organism evidence="10 11">
    <name type="scientific">Fistulifera solaris</name>
    <name type="common">Oleaginous diatom</name>
    <dbReference type="NCBI Taxonomy" id="1519565"/>
    <lineage>
        <taxon>Eukaryota</taxon>
        <taxon>Sar</taxon>
        <taxon>Stramenopiles</taxon>
        <taxon>Ochrophyta</taxon>
        <taxon>Bacillariophyta</taxon>
        <taxon>Bacillariophyceae</taxon>
        <taxon>Bacillariophycidae</taxon>
        <taxon>Naviculales</taxon>
        <taxon>Naviculaceae</taxon>
        <taxon>Fistulifera</taxon>
    </lineage>
</organism>
<dbReference type="InterPro" id="IPR009072">
    <property type="entry name" value="Histone-fold"/>
</dbReference>
<keyword evidence="4" id="KW-0010">Activator</keyword>
<gene>
    <name evidence="10" type="ORF">FisN_8Lh084</name>
</gene>
<keyword evidence="2" id="KW-0805">Transcription regulation</keyword>
<comment type="caution">
    <text evidence="10">The sequence shown here is derived from an EMBL/GenBank/DDBJ whole genome shotgun (WGS) entry which is preliminary data.</text>
</comment>
<comment type="subcellular location">
    <subcellularLocation>
        <location evidence="1">Nucleus</location>
    </subcellularLocation>
</comment>
<dbReference type="GO" id="GO:0046982">
    <property type="term" value="F:protein heterodimerization activity"/>
    <property type="evidence" value="ECO:0007669"/>
    <property type="project" value="InterPro"/>
</dbReference>
<accession>A0A1Z5JD99</accession>
<feature type="compositionally biased region" description="Low complexity" evidence="8">
    <location>
        <begin position="206"/>
        <end position="224"/>
    </location>
</feature>
<dbReference type="PANTHER" id="PTHR10252:SF8">
    <property type="entry name" value="NUCLEAR TRANSCRIPTION FACTOR Y SUBUNIT GAMMA"/>
    <property type="match status" value="1"/>
</dbReference>
<dbReference type="EMBL" id="BDSP01000048">
    <property type="protein sequence ID" value="GAX11990.1"/>
    <property type="molecule type" value="Genomic_DNA"/>
</dbReference>
<keyword evidence="6" id="KW-0539">Nucleus</keyword>
<dbReference type="InParanoid" id="A0A1Z5JD99"/>
<dbReference type="GO" id="GO:0005634">
    <property type="term" value="C:nucleus"/>
    <property type="evidence" value="ECO:0007669"/>
    <property type="project" value="UniProtKB-SubCell"/>
</dbReference>
<dbReference type="OrthoDB" id="1272441at2759"/>
<proteinExistence type="inferred from homology"/>
<evidence type="ECO:0000256" key="6">
    <source>
        <dbReference type="ARBA" id="ARBA00023242"/>
    </source>
</evidence>
<feature type="region of interest" description="Disordered" evidence="8">
    <location>
        <begin position="197"/>
        <end position="224"/>
    </location>
</feature>
<protein>
    <recommendedName>
        <fullName evidence="9">Core Histone H2A/H2B/H3 domain-containing protein</fullName>
    </recommendedName>
</protein>
<evidence type="ECO:0000256" key="3">
    <source>
        <dbReference type="ARBA" id="ARBA00023125"/>
    </source>
</evidence>
<evidence type="ECO:0000256" key="4">
    <source>
        <dbReference type="ARBA" id="ARBA00023159"/>
    </source>
</evidence>
<evidence type="ECO:0000313" key="10">
    <source>
        <dbReference type="EMBL" id="GAX11990.1"/>
    </source>
</evidence>
<dbReference type="Pfam" id="PF00125">
    <property type="entry name" value="Histone"/>
    <property type="match status" value="1"/>
</dbReference>
<keyword evidence="11" id="KW-1185">Reference proteome</keyword>
<evidence type="ECO:0000256" key="5">
    <source>
        <dbReference type="ARBA" id="ARBA00023163"/>
    </source>
</evidence>
<comment type="similarity">
    <text evidence="7">Belongs to the NFYC/HAP5 subunit family.</text>
</comment>